<dbReference type="InterPro" id="IPR016032">
    <property type="entry name" value="Sig_transdc_resp-reg_C-effctor"/>
</dbReference>
<dbReference type="EMBL" id="VDMA02000001">
    <property type="protein sequence ID" value="KAB8188068.1"/>
    <property type="molecule type" value="Genomic_DNA"/>
</dbReference>
<feature type="domain" description="HTH luxR-type" evidence="3">
    <location>
        <begin position="833"/>
        <end position="898"/>
    </location>
</feature>
<dbReference type="InterPro" id="IPR041664">
    <property type="entry name" value="AAA_16"/>
</dbReference>
<evidence type="ECO:0000313" key="5">
    <source>
        <dbReference type="Proteomes" id="UP000313066"/>
    </source>
</evidence>
<evidence type="ECO:0000259" key="3">
    <source>
        <dbReference type="PROSITE" id="PS50043"/>
    </source>
</evidence>
<name>A0A5N6C5T6_9ACTN</name>
<evidence type="ECO:0000256" key="1">
    <source>
        <dbReference type="ARBA" id="ARBA00022741"/>
    </source>
</evidence>
<proteinExistence type="predicted"/>
<reference evidence="4 5" key="1">
    <citation type="submission" date="2019-10" db="EMBL/GenBank/DDBJ databases">
        <title>Nonomuraea sp. nov., isolated from Phyllanthus amarus.</title>
        <authorList>
            <person name="Klykleung N."/>
            <person name="Tanasupawat S."/>
        </authorList>
    </citation>
    <scope>NUCLEOTIDE SEQUENCE [LARGE SCALE GENOMIC DNA]</scope>
    <source>
        <strain evidence="4 5">CR1-09</strain>
    </source>
</reference>
<dbReference type="GO" id="GO:0005737">
    <property type="term" value="C:cytoplasm"/>
    <property type="evidence" value="ECO:0007669"/>
    <property type="project" value="TreeGrafter"/>
</dbReference>
<dbReference type="InterPro" id="IPR036388">
    <property type="entry name" value="WH-like_DNA-bd_sf"/>
</dbReference>
<evidence type="ECO:0000256" key="2">
    <source>
        <dbReference type="ARBA" id="ARBA00022840"/>
    </source>
</evidence>
<evidence type="ECO:0000313" key="4">
    <source>
        <dbReference type="EMBL" id="KAB8188068.1"/>
    </source>
</evidence>
<dbReference type="GO" id="GO:0004016">
    <property type="term" value="F:adenylate cyclase activity"/>
    <property type="evidence" value="ECO:0007669"/>
    <property type="project" value="TreeGrafter"/>
</dbReference>
<keyword evidence="2" id="KW-0067">ATP-binding</keyword>
<dbReference type="PANTHER" id="PTHR16305:SF35">
    <property type="entry name" value="TRANSCRIPTIONAL ACTIVATOR DOMAIN"/>
    <property type="match status" value="1"/>
</dbReference>
<dbReference type="SUPFAM" id="SSF52540">
    <property type="entry name" value="P-loop containing nucleoside triphosphate hydrolases"/>
    <property type="match status" value="1"/>
</dbReference>
<gene>
    <name evidence="4" type="ORF">FH610_002820</name>
</gene>
<dbReference type="InterPro" id="IPR027417">
    <property type="entry name" value="P-loop_NTPase"/>
</dbReference>
<accession>A0A5N6C5T6</accession>
<dbReference type="Proteomes" id="UP000313066">
    <property type="component" value="Unassembled WGS sequence"/>
</dbReference>
<dbReference type="CDD" id="cd06170">
    <property type="entry name" value="LuxR_C_like"/>
    <property type="match status" value="1"/>
</dbReference>
<dbReference type="InterPro" id="IPR000792">
    <property type="entry name" value="Tscrpt_reg_LuxR_C"/>
</dbReference>
<dbReference type="SMART" id="SM00421">
    <property type="entry name" value="HTH_LUXR"/>
    <property type="match status" value="1"/>
</dbReference>
<dbReference type="GO" id="GO:0005524">
    <property type="term" value="F:ATP binding"/>
    <property type="evidence" value="ECO:0007669"/>
    <property type="project" value="UniProtKB-KW"/>
</dbReference>
<dbReference type="SUPFAM" id="SSF46894">
    <property type="entry name" value="C-terminal effector domain of the bipartite response regulators"/>
    <property type="match status" value="1"/>
</dbReference>
<keyword evidence="5" id="KW-1185">Reference proteome</keyword>
<organism evidence="4 5">
    <name type="scientific">Microbispora catharanthi</name>
    <dbReference type="NCBI Taxonomy" id="1712871"/>
    <lineage>
        <taxon>Bacteria</taxon>
        <taxon>Bacillati</taxon>
        <taxon>Actinomycetota</taxon>
        <taxon>Actinomycetes</taxon>
        <taxon>Streptosporangiales</taxon>
        <taxon>Streptosporangiaceae</taxon>
        <taxon>Microbispora</taxon>
    </lineage>
</organism>
<dbReference type="AlphaFoldDB" id="A0A5N6C5T6"/>
<dbReference type="Pfam" id="PF00196">
    <property type="entry name" value="GerE"/>
    <property type="match status" value="1"/>
</dbReference>
<dbReference type="Pfam" id="PF13191">
    <property type="entry name" value="AAA_16"/>
    <property type="match status" value="1"/>
</dbReference>
<sequence length="899" mass="95639">MSSMLHGREPEISAIDRLLAEVRAGSSGALVVRGEPGIGKTALLEYAAAHGGDLQIMRSVGVRSESDLAFAGLHLLIRPVLDRIAALPEPQRQALEGAFGLADARGADRLLVGLGVLSLLAEAAEDGPVLCLVDDAHWLDRSSLDALTFAARRLGAESVALIMATRGDHMPGLPEIRLRGLSAAAAAAVLEDAVLTPALRYRVLAEAQGNPLALIELPAALSGDASPSRPGGLPLTSRLRAAFAGQVDHLPEATQTLLLVAAMTDRLGEVLAAGERFGFGADALLPAEKAGLVAVDERAVTFRHPLIREAVYQRAPVGLRLAVHAALADVLSGDHNADRRAWHRAAAAVGPDEETAAELERTALRAADRRGYAAAAAAYERAAALTDDAGARGRRLALAAEAATEAGELDRAGALAGEAAEHLTDPLLKARLLHVRSTADFWRGRYGEAHRLVLSAADLVREIAPAQAVRMLTQAFHTGWYVGEPELKDVARLSRIPIPTGDPMGAVARVQAGAFARLVDGTAAGLPPLGDAVADARALLTSNHPREQVLLAGAPLVIGADVHTLEITTRLAEECRARGRIGILPTVLFFLAEAELFHEGRHHDALTTVSSALRIAEDTGQHQWVIQLKSVLAYLAALAGDEEGCRRLCDEAVGGAVVPMQGALWVDWARGVLDLGCGRVEAALTRLEALAQGPGWYHISAMRCVPDLVEAAVRHGKPARARPAFARYERWALLSEQPLPQALADRCRALLGAEDEVEDRYLAALSHRGQPFEHARTSLLYGEWLRRSRRKAAAGGHLREALETFERLGARPWADRATAELEATGTRAPKLRARGILADLTPQELQIVRLAAQGLSNKDIAAQLILSPRTVGYHLYKAYPKLGVASRAELAALDLSDPA</sequence>
<comment type="caution">
    <text evidence="4">The sequence shown here is derived from an EMBL/GenBank/DDBJ whole genome shotgun (WGS) entry which is preliminary data.</text>
</comment>
<dbReference type="PROSITE" id="PS50043">
    <property type="entry name" value="HTH_LUXR_2"/>
    <property type="match status" value="1"/>
</dbReference>
<keyword evidence="1" id="KW-0547">Nucleotide-binding</keyword>
<dbReference type="GO" id="GO:0003677">
    <property type="term" value="F:DNA binding"/>
    <property type="evidence" value="ECO:0007669"/>
    <property type="project" value="InterPro"/>
</dbReference>
<protein>
    <submittedName>
        <fullName evidence="4">AAA family ATPase</fullName>
    </submittedName>
</protein>
<dbReference type="GO" id="GO:0006355">
    <property type="term" value="P:regulation of DNA-templated transcription"/>
    <property type="evidence" value="ECO:0007669"/>
    <property type="project" value="InterPro"/>
</dbReference>
<dbReference type="Gene3D" id="1.10.10.10">
    <property type="entry name" value="Winged helix-like DNA-binding domain superfamily/Winged helix DNA-binding domain"/>
    <property type="match status" value="1"/>
</dbReference>
<dbReference type="PANTHER" id="PTHR16305">
    <property type="entry name" value="TESTICULAR SOLUBLE ADENYLYL CYCLASE"/>
    <property type="match status" value="1"/>
</dbReference>
<dbReference type="PRINTS" id="PR00038">
    <property type="entry name" value="HTHLUXR"/>
</dbReference>